<accession>A0ABD3S7P0</accession>
<gene>
    <name evidence="3" type="ORF">ACJIZ3_006307</name>
</gene>
<dbReference type="Pfam" id="PF12776">
    <property type="entry name" value="Myb_DNA-bind_3"/>
    <property type="match status" value="1"/>
</dbReference>
<dbReference type="PANTHER" id="PTHR46250">
    <property type="entry name" value="MYB/SANT-LIKE DNA-BINDING DOMAIN PROTEIN-RELATED"/>
    <property type="match status" value="1"/>
</dbReference>
<feature type="domain" description="Myb/SANT-like" evidence="2">
    <location>
        <begin position="10"/>
        <end position="106"/>
    </location>
</feature>
<sequence length="270" mass="30315">MEGSTQSRRTWSRREEDALILSLRELVTNGWRADNSFKPGYVGALEKLLAVRCPGSDLNQRNINSKLTIWKKRYAILIGILGTSGIGWDDEAKKILVDGDDVWDNYVRGKKTAFETIYEDMPDFVNLATDGDEDPCITPVGRLNVPPKMMGPKSKSLVGRKRKSGESSRDDNIYLDRFINSTESTFSTLLTKFDKEENSSIPPTPSPSQPSTLAKQVYENVVKFNIEPADTRFFVITKIGSNPYYTDLFLSMPENDQANFLQSIIGGKVP</sequence>
<feature type="region of interest" description="Disordered" evidence="1">
    <location>
        <begin position="144"/>
        <end position="168"/>
    </location>
</feature>
<evidence type="ECO:0000256" key="1">
    <source>
        <dbReference type="SAM" id="MobiDB-lite"/>
    </source>
</evidence>
<dbReference type="Proteomes" id="UP001634393">
    <property type="component" value="Unassembled WGS sequence"/>
</dbReference>
<protein>
    <recommendedName>
        <fullName evidence="2">Myb/SANT-like domain-containing protein</fullName>
    </recommendedName>
</protein>
<dbReference type="EMBL" id="JBJXBP010000007">
    <property type="protein sequence ID" value="KAL3820402.1"/>
    <property type="molecule type" value="Genomic_DNA"/>
</dbReference>
<dbReference type="AlphaFoldDB" id="A0ABD3S7P0"/>
<organism evidence="3 4">
    <name type="scientific">Penstemon smallii</name>
    <dbReference type="NCBI Taxonomy" id="265156"/>
    <lineage>
        <taxon>Eukaryota</taxon>
        <taxon>Viridiplantae</taxon>
        <taxon>Streptophyta</taxon>
        <taxon>Embryophyta</taxon>
        <taxon>Tracheophyta</taxon>
        <taxon>Spermatophyta</taxon>
        <taxon>Magnoliopsida</taxon>
        <taxon>eudicotyledons</taxon>
        <taxon>Gunneridae</taxon>
        <taxon>Pentapetalae</taxon>
        <taxon>asterids</taxon>
        <taxon>lamiids</taxon>
        <taxon>Lamiales</taxon>
        <taxon>Plantaginaceae</taxon>
        <taxon>Cheloneae</taxon>
        <taxon>Penstemon</taxon>
    </lineage>
</organism>
<comment type="caution">
    <text evidence="3">The sequence shown here is derived from an EMBL/GenBank/DDBJ whole genome shotgun (WGS) entry which is preliminary data.</text>
</comment>
<reference evidence="3 4" key="1">
    <citation type="submission" date="2024-12" db="EMBL/GenBank/DDBJ databases">
        <title>The unique morphological basis and parallel evolutionary history of personate flowers in Penstemon.</title>
        <authorList>
            <person name="Depatie T.H."/>
            <person name="Wessinger C.A."/>
        </authorList>
    </citation>
    <scope>NUCLEOTIDE SEQUENCE [LARGE SCALE GENOMIC DNA]</scope>
    <source>
        <strain evidence="3">WTNN_2</strain>
        <tissue evidence="3">Leaf</tissue>
    </source>
</reference>
<dbReference type="InterPro" id="IPR024752">
    <property type="entry name" value="Myb/SANT-like_dom"/>
</dbReference>
<name>A0ABD3S7P0_9LAMI</name>
<proteinExistence type="predicted"/>
<keyword evidence="4" id="KW-1185">Reference proteome</keyword>
<evidence type="ECO:0000313" key="3">
    <source>
        <dbReference type="EMBL" id="KAL3820402.1"/>
    </source>
</evidence>
<evidence type="ECO:0000259" key="2">
    <source>
        <dbReference type="Pfam" id="PF12776"/>
    </source>
</evidence>
<evidence type="ECO:0000313" key="4">
    <source>
        <dbReference type="Proteomes" id="UP001634393"/>
    </source>
</evidence>